<keyword evidence="4" id="KW-1185">Reference proteome</keyword>
<evidence type="ECO:0000259" key="2">
    <source>
        <dbReference type="PROSITE" id="PS50174"/>
    </source>
</evidence>
<dbReference type="Pfam" id="PF01585">
    <property type="entry name" value="G-patch"/>
    <property type="match status" value="1"/>
</dbReference>
<dbReference type="Proteomes" id="UP000078348">
    <property type="component" value="Unassembled WGS sequence"/>
</dbReference>
<dbReference type="PANTHER" id="PTHR21032">
    <property type="entry name" value="G PATCH DOMAIN-CONTAINING PROTEIN 11"/>
    <property type="match status" value="1"/>
</dbReference>
<gene>
    <name evidence="3" type="ORF">AV274_3039</name>
</gene>
<feature type="compositionally biased region" description="Polar residues" evidence="1">
    <location>
        <begin position="200"/>
        <end position="219"/>
    </location>
</feature>
<feature type="region of interest" description="Disordered" evidence="1">
    <location>
        <begin position="194"/>
        <end position="219"/>
    </location>
</feature>
<dbReference type="EMBL" id="LXWW01000159">
    <property type="protein sequence ID" value="OAO15260.1"/>
    <property type="molecule type" value="Genomic_DNA"/>
</dbReference>
<name>A0A196SDX7_BLAHN</name>
<evidence type="ECO:0000313" key="4">
    <source>
        <dbReference type="Proteomes" id="UP000078348"/>
    </source>
</evidence>
<comment type="caution">
    <text evidence="3">The sequence shown here is derived from an EMBL/GenBank/DDBJ whole genome shotgun (WGS) entry which is preliminary data.</text>
</comment>
<protein>
    <recommendedName>
        <fullName evidence="2">G-patch domain-containing protein</fullName>
    </recommendedName>
</protein>
<organism evidence="3 4">
    <name type="scientific">Blastocystis sp. subtype 1 (strain ATCC 50177 / NandII)</name>
    <dbReference type="NCBI Taxonomy" id="478820"/>
    <lineage>
        <taxon>Eukaryota</taxon>
        <taxon>Sar</taxon>
        <taxon>Stramenopiles</taxon>
        <taxon>Bigyra</taxon>
        <taxon>Opalozoa</taxon>
        <taxon>Opalinata</taxon>
        <taxon>Blastocystidae</taxon>
        <taxon>Blastocystis</taxon>
    </lineage>
</organism>
<dbReference type="OrthoDB" id="4822at2759"/>
<dbReference type="PROSITE" id="PS50174">
    <property type="entry name" value="G_PATCH"/>
    <property type="match status" value="1"/>
</dbReference>
<evidence type="ECO:0000256" key="1">
    <source>
        <dbReference type="SAM" id="MobiDB-lite"/>
    </source>
</evidence>
<dbReference type="InterPro" id="IPR039249">
    <property type="entry name" value="GPATCH11"/>
</dbReference>
<dbReference type="InterPro" id="IPR000467">
    <property type="entry name" value="G_patch_dom"/>
</dbReference>
<dbReference type="GO" id="GO:0003676">
    <property type="term" value="F:nucleic acid binding"/>
    <property type="evidence" value="ECO:0007669"/>
    <property type="project" value="InterPro"/>
</dbReference>
<feature type="domain" description="G-patch" evidence="2">
    <location>
        <begin position="157"/>
        <end position="202"/>
    </location>
</feature>
<dbReference type="SMART" id="SM00443">
    <property type="entry name" value="G_patch"/>
    <property type="match status" value="1"/>
</dbReference>
<dbReference type="AlphaFoldDB" id="A0A196SDX7"/>
<dbReference type="PANTHER" id="PTHR21032:SF0">
    <property type="entry name" value="G PATCH DOMAIN-CONTAINING PROTEIN 11"/>
    <property type="match status" value="1"/>
</dbReference>
<reference evidence="3 4" key="1">
    <citation type="submission" date="2016-05" db="EMBL/GenBank/DDBJ databases">
        <title>Nuclear genome of Blastocystis sp. subtype 1 NandII.</title>
        <authorList>
            <person name="Gentekaki E."/>
            <person name="Curtis B."/>
            <person name="Stairs C."/>
            <person name="Eme L."/>
            <person name="Herman E."/>
            <person name="Klimes V."/>
            <person name="Arias M.C."/>
            <person name="Elias M."/>
            <person name="Hilliou F."/>
            <person name="Klute M."/>
            <person name="Malik S.-B."/>
            <person name="Pightling A."/>
            <person name="Rachubinski R."/>
            <person name="Salas D."/>
            <person name="Schlacht A."/>
            <person name="Suga H."/>
            <person name="Archibald J."/>
            <person name="Ball S.G."/>
            <person name="Clark G."/>
            <person name="Dacks J."/>
            <person name="Van Der Giezen M."/>
            <person name="Tsaousis A."/>
            <person name="Roger A."/>
        </authorList>
    </citation>
    <scope>NUCLEOTIDE SEQUENCE [LARGE SCALE GENOMIC DNA]</scope>
    <source>
        <strain evidence="4">ATCC 50177 / NandII</strain>
    </source>
</reference>
<dbReference type="GO" id="GO:0000776">
    <property type="term" value="C:kinetochore"/>
    <property type="evidence" value="ECO:0007669"/>
    <property type="project" value="TreeGrafter"/>
</dbReference>
<evidence type="ECO:0000313" key="3">
    <source>
        <dbReference type="EMBL" id="OAO15260.1"/>
    </source>
</evidence>
<sequence>MPLPTFLLNRHDNDYSPLDIYNTASEESSLPTKTAHQTKKVFAKAKDKGIMRVFKFLINNEFIQSFSFIPIPVSAQDTRMKINAYCEKFDLRMNTEKDEEWLYITVSKPQNWSKRNIKDAAKRKKHSVPAPVSQKASKNTITSMNTLMEGLSTPLPEDNKGNLLLKKMGWEGGALGQNGSGIMEPVEIHIKRDNKGIGANSESQQPINTSMSFVRSSDR</sequence>
<accession>A0A196SDX7</accession>
<proteinExistence type="predicted"/>